<reference evidence="2" key="1">
    <citation type="submission" date="2023-03" db="EMBL/GenBank/DDBJ databases">
        <title>Massive genome expansion in bonnet fungi (Mycena s.s.) driven by repeated elements and novel gene families across ecological guilds.</title>
        <authorList>
            <consortium name="Lawrence Berkeley National Laboratory"/>
            <person name="Harder C.B."/>
            <person name="Miyauchi S."/>
            <person name="Viragh M."/>
            <person name="Kuo A."/>
            <person name="Thoen E."/>
            <person name="Andreopoulos B."/>
            <person name="Lu D."/>
            <person name="Skrede I."/>
            <person name="Drula E."/>
            <person name="Henrissat B."/>
            <person name="Morin E."/>
            <person name="Kohler A."/>
            <person name="Barry K."/>
            <person name="LaButti K."/>
            <person name="Morin E."/>
            <person name="Salamov A."/>
            <person name="Lipzen A."/>
            <person name="Mereny Z."/>
            <person name="Hegedus B."/>
            <person name="Baldrian P."/>
            <person name="Stursova M."/>
            <person name="Weitz H."/>
            <person name="Taylor A."/>
            <person name="Grigoriev I.V."/>
            <person name="Nagy L.G."/>
            <person name="Martin F."/>
            <person name="Kauserud H."/>
        </authorList>
    </citation>
    <scope>NUCLEOTIDE SEQUENCE</scope>
    <source>
        <strain evidence="2">CBHHK002</strain>
    </source>
</reference>
<feature type="region of interest" description="Disordered" evidence="1">
    <location>
        <begin position="191"/>
        <end position="215"/>
    </location>
</feature>
<comment type="caution">
    <text evidence="2">The sequence shown here is derived from an EMBL/GenBank/DDBJ whole genome shotgun (WGS) entry which is preliminary data.</text>
</comment>
<evidence type="ECO:0000313" key="2">
    <source>
        <dbReference type="EMBL" id="KAJ7350731.1"/>
    </source>
</evidence>
<organism evidence="2 3">
    <name type="scientific">Mycena albidolilacea</name>
    <dbReference type="NCBI Taxonomy" id="1033008"/>
    <lineage>
        <taxon>Eukaryota</taxon>
        <taxon>Fungi</taxon>
        <taxon>Dikarya</taxon>
        <taxon>Basidiomycota</taxon>
        <taxon>Agaricomycotina</taxon>
        <taxon>Agaricomycetes</taxon>
        <taxon>Agaricomycetidae</taxon>
        <taxon>Agaricales</taxon>
        <taxon>Marasmiineae</taxon>
        <taxon>Mycenaceae</taxon>
        <taxon>Mycena</taxon>
    </lineage>
</organism>
<keyword evidence="3" id="KW-1185">Reference proteome</keyword>
<dbReference type="EMBL" id="JARIHO010000014">
    <property type="protein sequence ID" value="KAJ7350731.1"/>
    <property type="molecule type" value="Genomic_DNA"/>
</dbReference>
<proteinExistence type="predicted"/>
<protein>
    <submittedName>
        <fullName evidence="2">Uncharacterized protein</fullName>
    </submittedName>
</protein>
<gene>
    <name evidence="2" type="ORF">DFH08DRAFT_115975</name>
</gene>
<sequence length="246" mass="26627">MRMDTAISHCVLSTPPAMLRPAGSLYSVFVYRHGRPRAASPPRPFPFRRPRTTLLPSHPDTRATRFCGALLGCGDSSRYRFLLPLRRSTPPSPLVIMAAPPPLAANPPPVRGCVAATFVSAQTLQYGTPRTTFCSHAHSASLPYPHGFVLAAPLCVTLPLLRIRRSALPPRMISLFVACYLPRPQAAQRLAHRTSLSASSLTAPSPSPGGSSASHPRWCPFFRTSGTLPMNSGIPAPRTDKYTLRA</sequence>
<name>A0AAD7A7J8_9AGAR</name>
<dbReference type="Proteomes" id="UP001218218">
    <property type="component" value="Unassembled WGS sequence"/>
</dbReference>
<dbReference type="AlphaFoldDB" id="A0AAD7A7J8"/>
<evidence type="ECO:0000313" key="3">
    <source>
        <dbReference type="Proteomes" id="UP001218218"/>
    </source>
</evidence>
<accession>A0AAD7A7J8</accession>
<evidence type="ECO:0000256" key="1">
    <source>
        <dbReference type="SAM" id="MobiDB-lite"/>
    </source>
</evidence>
<feature type="compositionally biased region" description="Low complexity" evidence="1">
    <location>
        <begin position="193"/>
        <end position="215"/>
    </location>
</feature>